<proteinExistence type="predicted"/>
<dbReference type="InterPro" id="IPR002509">
    <property type="entry name" value="NODB_dom"/>
</dbReference>
<dbReference type="Proteomes" id="UP000662914">
    <property type="component" value="Chromosome"/>
</dbReference>
<gene>
    <name evidence="2" type="ORF">DSYM_18810</name>
</gene>
<dbReference type="InterPro" id="IPR011330">
    <property type="entry name" value="Glyco_hydro/deAcase_b/a-brl"/>
</dbReference>
<dbReference type="KEGG" id="ddz:DSYM_18810"/>
<evidence type="ECO:0000259" key="1">
    <source>
        <dbReference type="PROSITE" id="PS51677"/>
    </source>
</evidence>
<dbReference type="AlphaFoldDB" id="A0A809RNN7"/>
<dbReference type="EMBL" id="AP021857">
    <property type="protein sequence ID" value="BBO21182.1"/>
    <property type="molecule type" value="Genomic_DNA"/>
</dbReference>
<evidence type="ECO:0000313" key="2">
    <source>
        <dbReference type="EMBL" id="BBO21182.1"/>
    </source>
</evidence>
<sequence length="298" mass="32149">MKLALKIDAATFRGCLVGVPRLVEVLRQAQAQASFCFNLGPDHGGRRLGRLIGASRKGATALGRHGLAGLLYGTLLPAPEVGRRCADILRGVRDAGFEAGVLGWDGALWQREAETASPGWTERQMRRAIARHEQLFGEAPKLHAAPGWQMNPHALRLTQRLGFGYASDTRGSHPYIPVWNAEAVLCPQLPTTLPTLDELLDRDGCGVDNAHERLLALTAAAPPAGHVFTAQADLEGQALLPVFARLLEGWKRQGYELVSLGGLLESIDTSRLPRHEVVRGTLAGRAGSLMLQGDEFLA</sequence>
<protein>
    <submittedName>
        <fullName evidence="2">4-deoxy-4-formamido-L-arabinose-phosphoundecaprenol deformylase</fullName>
    </submittedName>
</protein>
<organism evidence="2 3">
    <name type="scientific">Candidatus Desulfobacillus denitrificans</name>
    <dbReference type="NCBI Taxonomy" id="2608985"/>
    <lineage>
        <taxon>Bacteria</taxon>
        <taxon>Pseudomonadati</taxon>
        <taxon>Pseudomonadota</taxon>
        <taxon>Betaproteobacteria</taxon>
        <taxon>Candidatus Desulfobacillus</taxon>
    </lineage>
</organism>
<dbReference type="GO" id="GO:0005975">
    <property type="term" value="P:carbohydrate metabolic process"/>
    <property type="evidence" value="ECO:0007669"/>
    <property type="project" value="InterPro"/>
</dbReference>
<dbReference type="SUPFAM" id="SSF88713">
    <property type="entry name" value="Glycoside hydrolase/deacetylase"/>
    <property type="match status" value="1"/>
</dbReference>
<dbReference type="GO" id="GO:0016810">
    <property type="term" value="F:hydrolase activity, acting on carbon-nitrogen (but not peptide) bonds"/>
    <property type="evidence" value="ECO:0007669"/>
    <property type="project" value="InterPro"/>
</dbReference>
<evidence type="ECO:0000313" key="3">
    <source>
        <dbReference type="Proteomes" id="UP000662914"/>
    </source>
</evidence>
<reference evidence="2" key="1">
    <citation type="journal article" name="DNA Res.">
        <title>The physiological potential of anammox bacteria as revealed by their core genome structure.</title>
        <authorList>
            <person name="Okubo T."/>
            <person name="Toyoda A."/>
            <person name="Fukuhara K."/>
            <person name="Uchiyama I."/>
            <person name="Harigaya Y."/>
            <person name="Kuroiwa M."/>
            <person name="Suzuki T."/>
            <person name="Murakami Y."/>
            <person name="Suwa Y."/>
            <person name="Takami H."/>
        </authorList>
    </citation>
    <scope>NUCLEOTIDE SEQUENCE</scope>
    <source>
        <strain evidence="2">317325-3</strain>
    </source>
</reference>
<dbReference type="Gene3D" id="3.20.20.370">
    <property type="entry name" value="Glycoside hydrolase/deacetylase"/>
    <property type="match status" value="1"/>
</dbReference>
<feature type="domain" description="NodB homology" evidence="1">
    <location>
        <begin position="1"/>
        <end position="258"/>
    </location>
</feature>
<name>A0A809RNN7_9PROT</name>
<accession>A0A809RNN7</accession>
<dbReference type="PROSITE" id="PS51677">
    <property type="entry name" value="NODB"/>
    <property type="match status" value="1"/>
</dbReference>